<gene>
    <name evidence="2" type="ORF">PR048_005145</name>
</gene>
<evidence type="ECO:0000256" key="1">
    <source>
        <dbReference type="SAM" id="MobiDB-lite"/>
    </source>
</evidence>
<reference evidence="2 3" key="1">
    <citation type="submission" date="2023-02" db="EMBL/GenBank/DDBJ databases">
        <title>LHISI_Scaffold_Assembly.</title>
        <authorList>
            <person name="Stuart O.P."/>
            <person name="Cleave R."/>
            <person name="Magrath M.J.L."/>
            <person name="Mikheyev A.S."/>
        </authorList>
    </citation>
    <scope>NUCLEOTIDE SEQUENCE [LARGE SCALE GENOMIC DNA]</scope>
    <source>
        <strain evidence="2">Daus_M_001</strain>
        <tissue evidence="2">Leg muscle</tissue>
    </source>
</reference>
<proteinExistence type="predicted"/>
<accession>A0ABQ9I7D7</accession>
<feature type="compositionally biased region" description="Basic and acidic residues" evidence="1">
    <location>
        <begin position="1"/>
        <end position="29"/>
    </location>
</feature>
<dbReference type="EMBL" id="JARBHB010000002">
    <property type="protein sequence ID" value="KAJ8892564.1"/>
    <property type="molecule type" value="Genomic_DNA"/>
</dbReference>
<evidence type="ECO:0000313" key="2">
    <source>
        <dbReference type="EMBL" id="KAJ8892564.1"/>
    </source>
</evidence>
<keyword evidence="3" id="KW-1185">Reference proteome</keyword>
<organism evidence="2 3">
    <name type="scientific">Dryococelus australis</name>
    <dbReference type="NCBI Taxonomy" id="614101"/>
    <lineage>
        <taxon>Eukaryota</taxon>
        <taxon>Metazoa</taxon>
        <taxon>Ecdysozoa</taxon>
        <taxon>Arthropoda</taxon>
        <taxon>Hexapoda</taxon>
        <taxon>Insecta</taxon>
        <taxon>Pterygota</taxon>
        <taxon>Neoptera</taxon>
        <taxon>Polyneoptera</taxon>
        <taxon>Phasmatodea</taxon>
        <taxon>Verophasmatodea</taxon>
        <taxon>Anareolatae</taxon>
        <taxon>Phasmatidae</taxon>
        <taxon>Eurycanthinae</taxon>
        <taxon>Dryococelus</taxon>
    </lineage>
</organism>
<dbReference type="Proteomes" id="UP001159363">
    <property type="component" value="Chromosome 2"/>
</dbReference>
<feature type="compositionally biased region" description="Polar residues" evidence="1">
    <location>
        <begin position="30"/>
        <end position="50"/>
    </location>
</feature>
<protein>
    <submittedName>
        <fullName evidence="2">Uncharacterized protein</fullName>
    </submittedName>
</protein>
<name>A0ABQ9I7D7_9NEOP</name>
<sequence length="85" mass="9472">MSEAYSPERSRNDISDSRKQHSLHEDMRSTHNASAAETRSEPVQNTQGNLVKQPWEVLTGVSSIVFDLKKLPSSPINTEETTMSA</sequence>
<feature type="region of interest" description="Disordered" evidence="1">
    <location>
        <begin position="1"/>
        <end position="51"/>
    </location>
</feature>
<comment type="caution">
    <text evidence="2">The sequence shown here is derived from an EMBL/GenBank/DDBJ whole genome shotgun (WGS) entry which is preliminary data.</text>
</comment>
<evidence type="ECO:0000313" key="3">
    <source>
        <dbReference type="Proteomes" id="UP001159363"/>
    </source>
</evidence>